<evidence type="ECO:0000313" key="2">
    <source>
        <dbReference type="Proteomes" id="UP000228987"/>
    </source>
</evidence>
<comment type="caution">
    <text evidence="1">The sequence shown here is derived from an EMBL/GenBank/DDBJ whole genome shotgun (WGS) entry which is preliminary data.</text>
</comment>
<dbReference type="AlphaFoldDB" id="A0A2A5CHV3"/>
<evidence type="ECO:0000313" key="1">
    <source>
        <dbReference type="EMBL" id="PCJ43362.1"/>
    </source>
</evidence>
<name>A0A2A5CHV3_9GAMM</name>
<dbReference type="Proteomes" id="UP000228987">
    <property type="component" value="Unassembled WGS sequence"/>
</dbReference>
<accession>A0A2A5CHV3</accession>
<organism evidence="1 2">
    <name type="scientific">SAR86 cluster bacterium</name>
    <dbReference type="NCBI Taxonomy" id="2030880"/>
    <lineage>
        <taxon>Bacteria</taxon>
        <taxon>Pseudomonadati</taxon>
        <taxon>Pseudomonadota</taxon>
        <taxon>Gammaproteobacteria</taxon>
        <taxon>SAR86 cluster</taxon>
    </lineage>
</organism>
<gene>
    <name evidence="1" type="ORF">COA71_00370</name>
</gene>
<dbReference type="EMBL" id="NVWI01000001">
    <property type="protein sequence ID" value="PCJ43362.1"/>
    <property type="molecule type" value="Genomic_DNA"/>
</dbReference>
<reference evidence="2" key="1">
    <citation type="submission" date="2017-08" db="EMBL/GenBank/DDBJ databases">
        <title>A dynamic microbial community with high functional redundancy inhabits the cold, oxic subseafloor aquifer.</title>
        <authorList>
            <person name="Tully B.J."/>
            <person name="Wheat C.G."/>
            <person name="Glazer B.T."/>
            <person name="Huber J.A."/>
        </authorList>
    </citation>
    <scope>NUCLEOTIDE SEQUENCE [LARGE SCALE GENOMIC DNA]</scope>
</reference>
<protein>
    <submittedName>
        <fullName evidence="1">Uncharacterized protein</fullName>
    </submittedName>
</protein>
<proteinExistence type="predicted"/>
<sequence length="308" mass="35162">MINLTEWQIFEPDEIDFSTVKNVYENAYIGTELALDDRVEWIEKYAEKIAINNHNVEYYNENAELIINSKRYSVNHLNTISASEKRVFFDATSLKFPELLYCMLWANQTGRDFDVMYVEPDGYSAKNYKPKIGSHNPDFTLSEDGPGLQMLPKYVVPLDGSHLAVALGYENHRFGALLVSDEINPKKITGIFGVPPFVLGWEKNSYSKNHSLMGSARKDQNADFKIIAANDPLQNYQLIKLLFDAQITTNRAHRKIHLAPIGTKPVALSMAWFAINNRGTGILYDFIKKIPKRTEGVGKVHHWRFSVN</sequence>